<dbReference type="InterPro" id="IPR027946">
    <property type="entry name" value="Ogl_dom"/>
</dbReference>
<evidence type="ECO:0000313" key="4">
    <source>
        <dbReference type="Proteomes" id="UP000199120"/>
    </source>
</evidence>
<evidence type="ECO:0000259" key="2">
    <source>
        <dbReference type="Pfam" id="PF14583"/>
    </source>
</evidence>
<dbReference type="Proteomes" id="UP000199120">
    <property type="component" value="Unassembled WGS sequence"/>
</dbReference>
<gene>
    <name evidence="3" type="ORF">SAMN05192542_104513</name>
</gene>
<dbReference type="Gene3D" id="2.130.10.10">
    <property type="entry name" value="YVTN repeat-like/Quinoprotein amine dehydrogenase"/>
    <property type="match status" value="1"/>
</dbReference>
<dbReference type="RefSeq" id="WP_090547569.1">
    <property type="nucleotide sequence ID" value="NZ_FNSR01000002.1"/>
</dbReference>
<dbReference type="EMBL" id="FOAJ01000004">
    <property type="protein sequence ID" value="SEL02918.1"/>
    <property type="molecule type" value="Genomic_DNA"/>
</dbReference>
<keyword evidence="3" id="KW-0456">Lyase</keyword>
<accession>A0A1H7LW22</accession>
<sequence length="426" mass="47515">MTFRLYLHRFLTCLALLTLSAVAVAGDAPPRSWIDPDTGHRVIRLTDEPGSGSLYFNINAFTPDGKQMVYTTPDRGIAVLDLTTFTSRPLVKGPVGGGPGAVVVGRRTLTVYYFKGSPDDPLYASLWAADIDTGKQRKIADLPRRSGIFSINADETLGVGSYIVGEGEDYNGRQAGQAAQAHGINEPLDKKAKMARRLAARLPMIVFTVDLHTGHTKPVLASTDWIDHLQFSPTDPTLLMYAHQGAWQQVEKLWTIRTDGSDNRHIDPRIMEMEGVGHQWWDDNGNIWYDLHFPEGVDAFVASYNVENGKRIWYHYEQQESSIHFNRSADGTLFAGDGSAAPGAKWIYLFRPERVQDDHSLGEHLIQPGRLKAERLVNMSTHNYHLEPNVRFTPDGKYVIFRSNMFGPTYVFAVEVDRADGAAAAR</sequence>
<dbReference type="OrthoDB" id="8432779at2"/>
<name>A0A1H7LW22_9BURK</name>
<protein>
    <submittedName>
        <fullName evidence="3">Oligogalacturonide lyase</fullName>
    </submittedName>
</protein>
<feature type="domain" description="Oligogalacturonate lyase" evidence="2">
    <location>
        <begin position="206"/>
        <end position="415"/>
    </location>
</feature>
<keyword evidence="4" id="KW-1185">Reference proteome</keyword>
<feature type="chain" id="PRO_5030029066" evidence="1">
    <location>
        <begin position="26"/>
        <end position="426"/>
    </location>
</feature>
<keyword evidence="1" id="KW-0732">Signal</keyword>
<dbReference type="STRING" id="416943.SAMN05445871_3663"/>
<dbReference type="SUPFAM" id="SSF69322">
    <property type="entry name" value="Tricorn protease domain 2"/>
    <property type="match status" value="1"/>
</dbReference>
<feature type="signal peptide" evidence="1">
    <location>
        <begin position="1"/>
        <end position="25"/>
    </location>
</feature>
<evidence type="ECO:0000256" key="1">
    <source>
        <dbReference type="SAM" id="SignalP"/>
    </source>
</evidence>
<dbReference type="InterPro" id="IPR015943">
    <property type="entry name" value="WD40/YVTN_repeat-like_dom_sf"/>
</dbReference>
<organism evidence="3 4">
    <name type="scientific">Paraburkholderia caballeronis</name>
    <dbReference type="NCBI Taxonomy" id="416943"/>
    <lineage>
        <taxon>Bacteria</taxon>
        <taxon>Pseudomonadati</taxon>
        <taxon>Pseudomonadota</taxon>
        <taxon>Betaproteobacteria</taxon>
        <taxon>Burkholderiales</taxon>
        <taxon>Burkholderiaceae</taxon>
        <taxon>Paraburkholderia</taxon>
    </lineage>
</organism>
<dbReference type="AlphaFoldDB" id="A0A1H7LW22"/>
<evidence type="ECO:0000313" key="3">
    <source>
        <dbReference type="EMBL" id="SEL02918.1"/>
    </source>
</evidence>
<dbReference type="Pfam" id="PF14583">
    <property type="entry name" value="Pectate_lyase22"/>
    <property type="match status" value="1"/>
</dbReference>
<dbReference type="GO" id="GO:0047487">
    <property type="term" value="F:oligogalacturonide lyase activity"/>
    <property type="evidence" value="ECO:0007669"/>
    <property type="project" value="InterPro"/>
</dbReference>
<dbReference type="GO" id="GO:0045490">
    <property type="term" value="P:pectin catabolic process"/>
    <property type="evidence" value="ECO:0007669"/>
    <property type="project" value="InterPro"/>
</dbReference>
<reference evidence="4" key="1">
    <citation type="submission" date="2016-10" db="EMBL/GenBank/DDBJ databases">
        <authorList>
            <person name="Varghese N."/>
            <person name="Submissions S."/>
        </authorList>
    </citation>
    <scope>NUCLEOTIDE SEQUENCE [LARGE SCALE GENOMIC DNA]</scope>
    <source>
        <strain evidence="4">LMG 26416</strain>
    </source>
</reference>
<proteinExistence type="predicted"/>